<evidence type="ECO:0000313" key="1">
    <source>
        <dbReference type="EnsemblMetazoa" id="SMAR014943-PA"/>
    </source>
</evidence>
<protein>
    <submittedName>
        <fullName evidence="1">Uncharacterized protein</fullName>
    </submittedName>
</protein>
<accession>T1JM63</accession>
<evidence type="ECO:0000313" key="2">
    <source>
        <dbReference type="Proteomes" id="UP000014500"/>
    </source>
</evidence>
<name>T1JM63_STRMM</name>
<dbReference type="EMBL" id="JH429910">
    <property type="status" value="NOT_ANNOTATED_CDS"/>
    <property type="molecule type" value="Genomic_DNA"/>
</dbReference>
<proteinExistence type="predicted"/>
<keyword evidence="2" id="KW-1185">Reference proteome</keyword>
<sequence>MEKIIIPVEDKCNLLKRSHLASAPVINSNWSLSYHTDHRNLFKGTSVTGSECLSLVRDQKFYPRI</sequence>
<reference evidence="2" key="1">
    <citation type="submission" date="2011-05" db="EMBL/GenBank/DDBJ databases">
        <authorList>
            <person name="Richards S.R."/>
            <person name="Qu J."/>
            <person name="Jiang H."/>
            <person name="Jhangiani S.N."/>
            <person name="Agravi P."/>
            <person name="Goodspeed R."/>
            <person name="Gross S."/>
            <person name="Mandapat C."/>
            <person name="Jackson L."/>
            <person name="Mathew T."/>
            <person name="Pu L."/>
            <person name="Thornton R."/>
            <person name="Saada N."/>
            <person name="Wilczek-Boney K.B."/>
            <person name="Lee S."/>
            <person name="Kovar C."/>
            <person name="Wu Y."/>
            <person name="Scherer S.E."/>
            <person name="Worley K.C."/>
            <person name="Muzny D.M."/>
            <person name="Gibbs R."/>
        </authorList>
    </citation>
    <scope>NUCLEOTIDE SEQUENCE</scope>
    <source>
        <strain evidence="2">Brora</strain>
    </source>
</reference>
<dbReference type="AlphaFoldDB" id="T1JM63"/>
<dbReference type="HOGENOM" id="CLU_2852500_0_0_1"/>
<reference evidence="1" key="2">
    <citation type="submission" date="2015-02" db="UniProtKB">
        <authorList>
            <consortium name="EnsemblMetazoa"/>
        </authorList>
    </citation>
    <scope>IDENTIFICATION</scope>
</reference>
<organism evidence="1 2">
    <name type="scientific">Strigamia maritima</name>
    <name type="common">European centipede</name>
    <name type="synonym">Geophilus maritimus</name>
    <dbReference type="NCBI Taxonomy" id="126957"/>
    <lineage>
        <taxon>Eukaryota</taxon>
        <taxon>Metazoa</taxon>
        <taxon>Ecdysozoa</taxon>
        <taxon>Arthropoda</taxon>
        <taxon>Myriapoda</taxon>
        <taxon>Chilopoda</taxon>
        <taxon>Pleurostigmophora</taxon>
        <taxon>Geophilomorpha</taxon>
        <taxon>Linotaeniidae</taxon>
        <taxon>Strigamia</taxon>
    </lineage>
</organism>
<dbReference type="Proteomes" id="UP000014500">
    <property type="component" value="Unassembled WGS sequence"/>
</dbReference>
<dbReference type="EnsemblMetazoa" id="SMAR014943-RA">
    <property type="protein sequence ID" value="SMAR014943-PA"/>
    <property type="gene ID" value="SMAR014943"/>
</dbReference>